<comment type="caution">
    <text evidence="3">The sequence shown here is derived from an EMBL/GenBank/DDBJ whole genome shotgun (WGS) entry which is preliminary data.</text>
</comment>
<reference evidence="3 4" key="1">
    <citation type="journal article" date="2015" name="Stand. Genomic Sci.">
        <title>Genomic Encyclopedia of Bacterial and Archaeal Type Strains, Phase III: the genomes of soil and plant-associated and newly described type strains.</title>
        <authorList>
            <person name="Whitman W.B."/>
            <person name="Woyke T."/>
            <person name="Klenk H.P."/>
            <person name="Zhou Y."/>
            <person name="Lilburn T.G."/>
            <person name="Beck B.J."/>
            <person name="De Vos P."/>
            <person name="Vandamme P."/>
            <person name="Eisen J.A."/>
            <person name="Garrity G."/>
            <person name="Hugenholtz P."/>
            <person name="Kyrpides N.C."/>
        </authorList>
    </citation>
    <scope>NUCLEOTIDE SEQUENCE [LARGE SCALE GENOMIC DNA]</scope>
    <source>
        <strain evidence="3 4">CGMCC 1.10822</strain>
    </source>
</reference>
<accession>A0A562RIZ6</accession>
<evidence type="ECO:0000313" key="3">
    <source>
        <dbReference type="EMBL" id="TWI69062.1"/>
    </source>
</evidence>
<dbReference type="Pfam" id="PF13946">
    <property type="entry name" value="DUF4214"/>
    <property type="match status" value="1"/>
</dbReference>
<gene>
    <name evidence="3" type="ORF">IP91_00127</name>
</gene>
<keyword evidence="1" id="KW-0175">Coiled coil</keyword>
<name>A0A562RIZ6_9BURK</name>
<keyword evidence="4" id="KW-1185">Reference proteome</keyword>
<feature type="coiled-coil region" evidence="1">
    <location>
        <begin position="1334"/>
        <end position="1372"/>
    </location>
</feature>
<dbReference type="RefSeq" id="WP_145646781.1">
    <property type="nucleotide sequence ID" value="NZ_VLLB01000001.1"/>
</dbReference>
<evidence type="ECO:0000256" key="1">
    <source>
        <dbReference type="SAM" id="Coils"/>
    </source>
</evidence>
<dbReference type="EMBL" id="VLLB01000001">
    <property type="protein sequence ID" value="TWI69062.1"/>
    <property type="molecule type" value="Genomic_DNA"/>
</dbReference>
<evidence type="ECO:0000313" key="4">
    <source>
        <dbReference type="Proteomes" id="UP000318431"/>
    </source>
</evidence>
<organism evidence="3 4">
    <name type="scientific">Pseudoduganella lurida</name>
    <dbReference type="NCBI Taxonomy" id="1036180"/>
    <lineage>
        <taxon>Bacteria</taxon>
        <taxon>Pseudomonadati</taxon>
        <taxon>Pseudomonadota</taxon>
        <taxon>Betaproteobacteria</taxon>
        <taxon>Burkholderiales</taxon>
        <taxon>Oxalobacteraceae</taxon>
        <taxon>Telluria group</taxon>
        <taxon>Pseudoduganella</taxon>
    </lineage>
</organism>
<proteinExistence type="predicted"/>
<feature type="coiled-coil region" evidence="1">
    <location>
        <begin position="1099"/>
        <end position="1136"/>
    </location>
</feature>
<protein>
    <submittedName>
        <fullName evidence="3">Uncharacterized protein DUF4214</fullName>
    </submittedName>
</protein>
<feature type="domain" description="DUF4214" evidence="2">
    <location>
        <begin position="1449"/>
        <end position="1500"/>
    </location>
</feature>
<evidence type="ECO:0000259" key="2">
    <source>
        <dbReference type="Pfam" id="PF13946"/>
    </source>
</evidence>
<dbReference type="Proteomes" id="UP000318431">
    <property type="component" value="Unassembled WGS sequence"/>
</dbReference>
<dbReference type="OrthoDB" id="8695541at2"/>
<sequence>MTDIAELGIRIDSRQLRQGGDALDDFARRGANAEVSAESLMGVVKSLGKGLAGLALIVKAMDFGDAIVRAQRDFDKLNASLITATGSVGNAGQAFAALQRFAATTPYSLKEVSDGFIKLRNLGLTPSERALQSYGNTASAMGKSLNQLVEAVADAATGEFERLKEFGIKSKNQGDTIAFTFQGTTTTVANNAAAIEGYLMKLGEVQFAGGMELQASTLDGAISNLADTWDMTLLAFAQTGFGDAVMASTLALAGALTDLQAIIRSTTGDYDDQKKAIQELRPLHDALTEIFTVGAVAAKLASSAVTALTANVEAYWAVLQAAMKGQHELIPGILTARKKQMEEEAQMTNAQVEKIRWAAAVAEKVRENERAAKEREKSDDLARYAIVTKAVQTQTAAQKKSADEAANWAKKTLEAGRDTISVMQAELAAFGELGPEQKKSIAIRADLVKYAKLLSPEIRKNIAAQRDEIDAQERMNQELELYLKLMDDRAAAGQRDIDAATDSTKSLLDQVKYYGLTEAAVLRLQLAELQRKQQNAGDNALEQNRLFQLIAATEDQIALQEKLGKMKANADFWTSLESTAHSTFTSIFDGSKNAAERIRDTFKNILFDWLYQMTIKKWIINLQADASASGLPSIIGAVSGSGSSAGGTGVMGNASSLISAGRMIYQGFTTGLSGTVGGMVTQFGNLLGSQAVSAFGTGLGLTGAQAGAASGAYAAAGNATAASGISAGAGAAGAIPIIGWIISGMMANNKFFKQGWNIDGQTGDIAKSLLGSTLKGNPFGALGATATVGINAANSLLKKIGLNDQMASLISGSSLWTRAFGHQKPTIETQGIQGTISASGFSGEAFANILQKGGWFRSDKRSTQTAALSTDTDANFDNTILAMVAAVKGFGSAIGAETSVIDGYSKAIKLTLTNDEAKNQELIAAAFGGVADDLATLLVPSIAKFTAEGETASTTLQRIATDFANVTTVLDSMGVTSLQAFGAVGVATIEARERLIAMAGGIDALAQQTDFFTQNFMTDAERIAPVQKAVSEQLAALGYTGVSTSDQFKAAVMGLATSGALATEAGAKTYAGLLALAPAFKQVSDYTDGLAKAAADLAAQQALEDAAKAAEEAQRAAKLTQDRRALEIQIMELSGDAVGALAATRADELASVNETLRPLYERIYALQDEQAAAEKAAQAAAEVAQALQSSADALRGIAASALADLQRSVAAQKDAVKAAFDLSMVAIGKSIDTINASIAKTTALSQSLKSTLSGMSVQGNEGVNRAAAQAQIQSVLAIAKAGGALPDVDSIKDALALASKSDTSDFATFLDYQRDFARTASSIQELSDLTDTQLTAEQRQLALLTDQKDLLQKQYDAEVARLDGILEKAQEQIDVLNGIATGVQTIPSALAAFAAAIQAAMANPINGAATQTQAAYSQYLGRDASQSEIDYWKGQAANGVNVGAAVGGSDEARIQALYRELLGRSGDAAGVDAWEAALAAGQSWDQIRGGFMSSDEYQKLHPKGFASGGSHAGGWRVVGENGPELENTAPSRIYSNSASSDLFGGLEVRIQSLETVMATGLSRLIAETKRGSDAVENLDERGVLQRDEMEIG</sequence>
<dbReference type="InterPro" id="IPR025282">
    <property type="entry name" value="DUF4214"/>
</dbReference>